<organism evidence="2 3">
    <name type="scientific">Iphiclides podalirius</name>
    <name type="common">scarce swallowtail</name>
    <dbReference type="NCBI Taxonomy" id="110791"/>
    <lineage>
        <taxon>Eukaryota</taxon>
        <taxon>Metazoa</taxon>
        <taxon>Ecdysozoa</taxon>
        <taxon>Arthropoda</taxon>
        <taxon>Hexapoda</taxon>
        <taxon>Insecta</taxon>
        <taxon>Pterygota</taxon>
        <taxon>Neoptera</taxon>
        <taxon>Endopterygota</taxon>
        <taxon>Lepidoptera</taxon>
        <taxon>Glossata</taxon>
        <taxon>Ditrysia</taxon>
        <taxon>Papilionoidea</taxon>
        <taxon>Papilionidae</taxon>
        <taxon>Papilioninae</taxon>
        <taxon>Iphiclides</taxon>
    </lineage>
</organism>
<name>A0ABN8J130_9NEOP</name>
<keyword evidence="3" id="KW-1185">Reference proteome</keyword>
<feature type="non-terminal residue" evidence="2">
    <location>
        <position position="1"/>
    </location>
</feature>
<evidence type="ECO:0000256" key="1">
    <source>
        <dbReference type="SAM" id="MobiDB-lite"/>
    </source>
</evidence>
<accession>A0ABN8J130</accession>
<sequence>MPSETRASTGTLALWHSGPLALWHSGTLALWHSGTPTRAAQRALSAPDAPTSDVGRRPTAPFSLTPEGHAIPPTITLHIAALGSRSKNTAALVDLSEISAHGCFILSVRYTDSISA</sequence>
<dbReference type="Proteomes" id="UP000837857">
    <property type="component" value="Chromosome 5"/>
</dbReference>
<evidence type="ECO:0000313" key="2">
    <source>
        <dbReference type="EMBL" id="CAH2069190.1"/>
    </source>
</evidence>
<dbReference type="EMBL" id="OW152817">
    <property type="protein sequence ID" value="CAH2069190.1"/>
    <property type="molecule type" value="Genomic_DNA"/>
</dbReference>
<reference evidence="2" key="1">
    <citation type="submission" date="2022-03" db="EMBL/GenBank/DDBJ databases">
        <authorList>
            <person name="Martin H S."/>
        </authorList>
    </citation>
    <scope>NUCLEOTIDE SEQUENCE</scope>
</reference>
<gene>
    <name evidence="2" type="ORF">IPOD504_LOCUS14781</name>
</gene>
<protein>
    <submittedName>
        <fullName evidence="2">Uncharacterized protein</fullName>
    </submittedName>
</protein>
<evidence type="ECO:0000313" key="3">
    <source>
        <dbReference type="Proteomes" id="UP000837857"/>
    </source>
</evidence>
<feature type="region of interest" description="Disordered" evidence="1">
    <location>
        <begin position="39"/>
        <end position="68"/>
    </location>
</feature>
<proteinExistence type="predicted"/>